<accession>A0A934PJV6</accession>
<dbReference type="InterPro" id="IPR014922">
    <property type="entry name" value="YdhG-like"/>
</dbReference>
<keyword evidence="3" id="KW-1185">Reference proteome</keyword>
<organism evidence="2 3">
    <name type="scientific">Flavobacterium agrisoli</name>
    <dbReference type="NCBI Taxonomy" id="2793066"/>
    <lineage>
        <taxon>Bacteria</taxon>
        <taxon>Pseudomonadati</taxon>
        <taxon>Bacteroidota</taxon>
        <taxon>Flavobacteriia</taxon>
        <taxon>Flavobacteriales</taxon>
        <taxon>Flavobacteriaceae</taxon>
        <taxon>Flavobacterium</taxon>
    </lineage>
</organism>
<proteinExistence type="predicted"/>
<dbReference type="Pfam" id="PF08818">
    <property type="entry name" value="DUF1801"/>
    <property type="match status" value="1"/>
</dbReference>
<gene>
    <name evidence="2" type="ORF">I5M07_02585</name>
</gene>
<dbReference type="AlphaFoldDB" id="A0A934PJV6"/>
<feature type="domain" description="YdhG-like" evidence="1">
    <location>
        <begin position="19"/>
        <end position="107"/>
    </location>
</feature>
<name>A0A934PJV6_9FLAO</name>
<dbReference type="RefSeq" id="WP_200104625.1">
    <property type="nucleotide sequence ID" value="NZ_JAEHFV010000001.1"/>
</dbReference>
<evidence type="ECO:0000313" key="2">
    <source>
        <dbReference type="EMBL" id="MBK0368709.1"/>
    </source>
</evidence>
<sequence>MNEEVTSYIAKFPSEVEFILENIRAIILKIVPKVTESISYGMPAYKYKTKPLVYFAAYKNHIGFYATPSGHEQFKEALSVYKQGKGSVQFPLNQKIPYDLIEAIVKYRAAENETKN</sequence>
<dbReference type="Gene3D" id="3.90.1150.200">
    <property type="match status" value="1"/>
</dbReference>
<evidence type="ECO:0000259" key="1">
    <source>
        <dbReference type="Pfam" id="PF08818"/>
    </source>
</evidence>
<evidence type="ECO:0000313" key="3">
    <source>
        <dbReference type="Proteomes" id="UP000609172"/>
    </source>
</evidence>
<dbReference type="SUPFAM" id="SSF159888">
    <property type="entry name" value="YdhG-like"/>
    <property type="match status" value="1"/>
</dbReference>
<reference evidence="2" key="1">
    <citation type="submission" date="2020-12" db="EMBL/GenBank/DDBJ databases">
        <title>Bacterial novel species Flavobacterium sp. SE-1-e isolated from soil.</title>
        <authorList>
            <person name="Jung H.-Y."/>
        </authorList>
    </citation>
    <scope>NUCLEOTIDE SEQUENCE</scope>
    <source>
        <strain evidence="2">SE-1-e</strain>
    </source>
</reference>
<comment type="caution">
    <text evidence="2">The sequence shown here is derived from an EMBL/GenBank/DDBJ whole genome shotgun (WGS) entry which is preliminary data.</text>
</comment>
<protein>
    <submittedName>
        <fullName evidence="2">DUF1801 domain-containing protein</fullName>
    </submittedName>
</protein>
<dbReference type="Proteomes" id="UP000609172">
    <property type="component" value="Unassembled WGS sequence"/>
</dbReference>
<dbReference type="EMBL" id="JAEHFV010000001">
    <property type="protein sequence ID" value="MBK0368709.1"/>
    <property type="molecule type" value="Genomic_DNA"/>
</dbReference>